<dbReference type="RefSeq" id="WP_236842146.1">
    <property type="nucleotide sequence ID" value="NZ_AJQI01000194.1"/>
</dbReference>
<reference evidence="8" key="7">
    <citation type="submission" date="2020-05" db="EMBL/GenBank/DDBJ databases">
        <title>Complete genome sequence of Bradyrhizobium diazoefficiens XF6 isolated from soybean nodule.</title>
        <authorList>
            <person name="Noda R."/>
            <person name="Kakizaki K."/>
            <person name="Minamisawa K."/>
        </authorList>
    </citation>
    <scope>NUCLEOTIDE SEQUENCE</scope>
    <source>
        <strain evidence="8">XF6</strain>
    </source>
</reference>
<dbReference type="EMBL" id="AP023094">
    <property type="protein sequence ID" value="BCE51950.1"/>
    <property type="molecule type" value="Genomic_DNA"/>
</dbReference>
<dbReference type="GO" id="GO:0006515">
    <property type="term" value="P:protein quality control for misfolded or incompletely synthesized proteins"/>
    <property type="evidence" value="ECO:0007669"/>
    <property type="project" value="TreeGrafter"/>
</dbReference>
<reference evidence="4" key="3">
    <citation type="submission" date="2020-05" db="EMBL/GenBank/DDBJ databases">
        <title>Complete genome sequence of Bradyrhizobium diazoefficiens XF2 isolated from soybean nodule.</title>
        <authorList>
            <person name="Noda R."/>
            <person name="Kakizaki K."/>
            <person name="Minamisawa K."/>
        </authorList>
    </citation>
    <scope>NUCLEOTIDE SEQUENCE</scope>
    <source>
        <strain evidence="4">XF2</strain>
    </source>
</reference>
<gene>
    <name evidence="11" type="ORF">XF10B_82410</name>
    <name evidence="3" type="ORF">XF1B_83720</name>
    <name evidence="4" type="ORF">XF2B_82100</name>
    <name evidence="5" type="ORF">XF3B_81350</name>
    <name evidence="6" type="ORF">XF4B_82990</name>
    <name evidence="7" type="ORF">XF5B_81950</name>
    <name evidence="8" type="ORF">XF6B_81660</name>
    <name evidence="9" type="ORF">XF8B_81410</name>
    <name evidence="10" type="ORF">XF9B_80730</name>
</gene>
<dbReference type="Gene3D" id="3.40.50.300">
    <property type="entry name" value="P-loop containing nucleotide triphosphate hydrolases"/>
    <property type="match status" value="1"/>
</dbReference>
<evidence type="ECO:0000313" key="10">
    <source>
        <dbReference type="EMBL" id="BCE86652.1"/>
    </source>
</evidence>
<feature type="compositionally biased region" description="Low complexity" evidence="1">
    <location>
        <begin position="18"/>
        <end position="30"/>
    </location>
</feature>
<dbReference type="EMBL" id="AP023098">
    <property type="protein sequence ID" value="BCE86652.1"/>
    <property type="molecule type" value="Genomic_DNA"/>
</dbReference>
<dbReference type="GeneID" id="93018109"/>
<dbReference type="GO" id="GO:0005524">
    <property type="term" value="F:ATP binding"/>
    <property type="evidence" value="ECO:0007669"/>
    <property type="project" value="InterPro"/>
</dbReference>
<evidence type="ECO:0000313" key="9">
    <source>
        <dbReference type="EMBL" id="BCE78030.1"/>
    </source>
</evidence>
<reference evidence="3" key="1">
    <citation type="submission" date="2020-05" db="EMBL/GenBank/DDBJ databases">
        <title>Complete genome sequence of Bradyrhizobium diazoefficiens XF1 isolated from soybean nodule.</title>
        <authorList>
            <person name="Noda R."/>
            <person name="Kakizaki K."/>
            <person name="Minamisawa K."/>
        </authorList>
    </citation>
    <scope>NUCLEOTIDE SEQUENCE</scope>
    <source>
        <strain evidence="3">XF1</strain>
    </source>
</reference>
<dbReference type="Pfam" id="PF00004">
    <property type="entry name" value="AAA"/>
    <property type="match status" value="1"/>
</dbReference>
<feature type="domain" description="AAA+ ATPase" evidence="2">
    <location>
        <begin position="310"/>
        <end position="457"/>
    </location>
</feature>
<dbReference type="InterPro" id="IPR027417">
    <property type="entry name" value="P-loop_NTPase"/>
</dbReference>
<evidence type="ECO:0000313" key="6">
    <source>
        <dbReference type="EMBL" id="BCE51950.1"/>
    </source>
</evidence>
<dbReference type="PANTHER" id="PTHR43718:SF2">
    <property type="entry name" value="LON PROTEASE HOMOLOG, MITOCHONDRIAL"/>
    <property type="match status" value="1"/>
</dbReference>
<dbReference type="EMBL" id="AP023099">
    <property type="protein sequence ID" value="BCE95443.1"/>
    <property type="molecule type" value="Genomic_DNA"/>
</dbReference>
<reference evidence="7" key="6">
    <citation type="submission" date="2020-05" db="EMBL/GenBank/DDBJ databases">
        <title>Complete genome sequence of Bradyrhizobium diazoefficiens XF5 isolated from soybean nodule.</title>
        <authorList>
            <person name="Noda R."/>
            <person name="Kakizaki K."/>
            <person name="Minamisawa K."/>
        </authorList>
    </citation>
    <scope>NUCLEOTIDE SEQUENCE</scope>
    <source>
        <strain evidence="7">XF5</strain>
    </source>
</reference>
<reference evidence="5" key="4">
    <citation type="submission" date="2020-05" db="EMBL/GenBank/DDBJ databases">
        <title>Complete genome sequence of Bradyrhizobium diazoefficiens XF3 isolated from soybean nodule.</title>
        <authorList>
            <person name="Noda R."/>
            <person name="Kakizaki K."/>
            <person name="Minamisawa K."/>
        </authorList>
    </citation>
    <scope>NUCLEOTIDE SEQUENCE</scope>
    <source>
        <strain evidence="5">XF3</strain>
    </source>
</reference>
<reference evidence="10" key="9">
    <citation type="submission" date="2020-05" db="EMBL/GenBank/DDBJ databases">
        <title>Complete genome sequence of Bradyrhizobium diazoefficiens XF9 isolated from soybean nodule.</title>
        <authorList>
            <person name="Noda R."/>
            <person name="Kakizaki K."/>
            <person name="Minamisawa K."/>
        </authorList>
    </citation>
    <scope>NUCLEOTIDE SEQUENCE</scope>
    <source>
        <strain evidence="10">XF9</strain>
    </source>
</reference>
<dbReference type="InterPro" id="IPR027065">
    <property type="entry name" value="Lon_Prtase"/>
</dbReference>
<protein>
    <submittedName>
        <fullName evidence="6">ATPase</fullName>
    </submittedName>
</protein>
<evidence type="ECO:0000256" key="1">
    <source>
        <dbReference type="SAM" id="MobiDB-lite"/>
    </source>
</evidence>
<dbReference type="EMBL" id="AP023091">
    <property type="protein sequence ID" value="BCE25691.1"/>
    <property type="molecule type" value="Genomic_DNA"/>
</dbReference>
<feature type="region of interest" description="Disordered" evidence="1">
    <location>
        <begin position="1"/>
        <end position="30"/>
    </location>
</feature>
<dbReference type="GO" id="GO:0004252">
    <property type="term" value="F:serine-type endopeptidase activity"/>
    <property type="evidence" value="ECO:0007669"/>
    <property type="project" value="InterPro"/>
</dbReference>
<dbReference type="EMBL" id="AP023096">
    <property type="protein sequence ID" value="BCE69367.1"/>
    <property type="molecule type" value="Genomic_DNA"/>
</dbReference>
<dbReference type="EMBL" id="AP023092">
    <property type="protein sequence ID" value="BCE34441.1"/>
    <property type="molecule type" value="Genomic_DNA"/>
</dbReference>
<dbReference type="InterPro" id="IPR003959">
    <property type="entry name" value="ATPase_AAA_core"/>
</dbReference>
<organism evidence="6">
    <name type="scientific">Bradyrhizobium diazoefficiens</name>
    <dbReference type="NCBI Taxonomy" id="1355477"/>
    <lineage>
        <taxon>Bacteria</taxon>
        <taxon>Pseudomonadati</taxon>
        <taxon>Pseudomonadota</taxon>
        <taxon>Alphaproteobacteria</taxon>
        <taxon>Hyphomicrobiales</taxon>
        <taxon>Nitrobacteraceae</taxon>
        <taxon>Bradyrhizobium</taxon>
    </lineage>
</organism>
<dbReference type="SMART" id="SM00382">
    <property type="entry name" value="AAA"/>
    <property type="match status" value="1"/>
</dbReference>
<evidence type="ECO:0000313" key="4">
    <source>
        <dbReference type="EMBL" id="BCE34441.1"/>
    </source>
</evidence>
<evidence type="ECO:0000313" key="11">
    <source>
        <dbReference type="EMBL" id="BCE95443.1"/>
    </source>
</evidence>
<dbReference type="EMBL" id="AP023095">
    <property type="protein sequence ID" value="BCE60683.1"/>
    <property type="molecule type" value="Genomic_DNA"/>
</dbReference>
<proteinExistence type="predicted"/>
<evidence type="ECO:0000313" key="3">
    <source>
        <dbReference type="EMBL" id="BCE25691.1"/>
    </source>
</evidence>
<evidence type="ECO:0000313" key="5">
    <source>
        <dbReference type="EMBL" id="BCE43104.1"/>
    </source>
</evidence>
<dbReference type="EMBL" id="AP023093">
    <property type="protein sequence ID" value="BCE43104.1"/>
    <property type="molecule type" value="Genomic_DNA"/>
</dbReference>
<evidence type="ECO:0000259" key="2">
    <source>
        <dbReference type="SMART" id="SM00382"/>
    </source>
</evidence>
<dbReference type="GO" id="GO:0004176">
    <property type="term" value="F:ATP-dependent peptidase activity"/>
    <property type="evidence" value="ECO:0007669"/>
    <property type="project" value="InterPro"/>
</dbReference>
<evidence type="ECO:0000313" key="8">
    <source>
        <dbReference type="EMBL" id="BCE69367.1"/>
    </source>
</evidence>
<reference evidence="9" key="8">
    <citation type="submission" date="2020-05" db="EMBL/GenBank/DDBJ databases">
        <title>Complete genome sequence of Bradyrhizobium diazoefficiens XF8 isolated from soybean nodule.</title>
        <authorList>
            <person name="Noda R."/>
            <person name="Kakizaki K."/>
            <person name="Minamisawa K."/>
        </authorList>
    </citation>
    <scope>NUCLEOTIDE SEQUENCE</scope>
    <source>
        <strain evidence="9">XF8</strain>
    </source>
</reference>
<dbReference type="EMBL" id="AP023097">
    <property type="protein sequence ID" value="BCE78030.1"/>
    <property type="molecule type" value="Genomic_DNA"/>
</dbReference>
<dbReference type="AlphaFoldDB" id="A0A809ZLZ7"/>
<reference evidence="11" key="2">
    <citation type="submission" date="2020-05" db="EMBL/GenBank/DDBJ databases">
        <title>Complete genome sequence of Bradyrhizobium diazoefficiens XF10 isolated from soybean nodule.</title>
        <authorList>
            <person name="Noda R."/>
            <person name="Kakizaki K."/>
            <person name="Minamisawa K."/>
        </authorList>
    </citation>
    <scope>NUCLEOTIDE SEQUENCE</scope>
    <source>
        <strain evidence="11">XF10</strain>
    </source>
</reference>
<name>A0A809ZLZ7_9BRAD</name>
<sequence length="524" mass="58148">MSANDDDDNSDHLDLPTAEDAASTGAAADSADWDERLKGLPRLLRYAMLIVDGADHVEERLIAEVEELCPQLSHNLAWAKGRSLEGAMALAAELDRRAVAHSEPALRSLADSVRLVSLPTPRDDEHFQQHRRVAKALVKAFQLNSLIVEQKVRCDLERFTYGWAALQACTHFVPKKFSAAMNASLVGHRTAEHRISAAKAALRLQFREENDRRKQREADRTEAVERQAAPILEVIPDHHLVVARLSENEMKSPKLKEIIGPLKDVVNVALPLVQAPALYEARNTLLFEFPYASEVVDFALADLVGRETVHLRPLLIVGEPGGGKSRFARRLGEVLGVAVWRSDASRSDSASFGGTDRRWYSAEPCHAFLAIAQARIANPLVLVDEIEKAATRSDNGRLWDVLLAFLEAETSSRYPDPALQTNLDLSQVSYVATANRLDPLPGPIRDRFRVVSFPKPTSKDLDALLPAVLTDLARERGLDQSWVTPLDGIEHEAVARNWAGGSVRRLRRVVEAVLRERDIHASRN</sequence>
<dbReference type="GO" id="GO:0016887">
    <property type="term" value="F:ATP hydrolysis activity"/>
    <property type="evidence" value="ECO:0007669"/>
    <property type="project" value="InterPro"/>
</dbReference>
<reference evidence="6" key="5">
    <citation type="submission" date="2020-05" db="EMBL/GenBank/DDBJ databases">
        <title>Complete genome sequence of Bradyrhizobium diazoefficiens XF4 isolated from soybean nodule.</title>
        <authorList>
            <person name="Noda R."/>
            <person name="Kakizaki K."/>
            <person name="Minamisawa K."/>
        </authorList>
    </citation>
    <scope>NUCLEOTIDE SEQUENCE</scope>
    <source>
        <strain evidence="6">XF4</strain>
    </source>
</reference>
<accession>A0A809ZLZ7</accession>
<dbReference type="InterPro" id="IPR003593">
    <property type="entry name" value="AAA+_ATPase"/>
</dbReference>
<evidence type="ECO:0000313" key="7">
    <source>
        <dbReference type="EMBL" id="BCE60683.1"/>
    </source>
</evidence>
<dbReference type="PANTHER" id="PTHR43718">
    <property type="entry name" value="LON PROTEASE"/>
    <property type="match status" value="1"/>
</dbReference>
<dbReference type="SUPFAM" id="SSF52540">
    <property type="entry name" value="P-loop containing nucleoside triphosphate hydrolases"/>
    <property type="match status" value="1"/>
</dbReference>